<reference evidence="2" key="1">
    <citation type="journal article" date="2014" name="Front. Microbiol.">
        <title>High frequency of phylogenetically diverse reductive dehalogenase-homologous genes in deep subseafloor sedimentary metagenomes.</title>
        <authorList>
            <person name="Kawai M."/>
            <person name="Futagami T."/>
            <person name="Toyoda A."/>
            <person name="Takaki Y."/>
            <person name="Nishi S."/>
            <person name="Hori S."/>
            <person name="Arai W."/>
            <person name="Tsubouchi T."/>
            <person name="Morono Y."/>
            <person name="Uchiyama I."/>
            <person name="Ito T."/>
            <person name="Fujiyama A."/>
            <person name="Inagaki F."/>
            <person name="Takami H."/>
        </authorList>
    </citation>
    <scope>NUCLEOTIDE SEQUENCE</scope>
    <source>
        <strain evidence="2">Expedition CK06-06</strain>
    </source>
</reference>
<sequence length="74" mass="8815">MKTIYWLLVAFLTCLGCGYLVAFTLQYTYYLMIKDWNILLIGGWGLGCLFFAPLFMMLLSDYFYEKRTKNLEDR</sequence>
<organism evidence="2">
    <name type="scientific">marine sediment metagenome</name>
    <dbReference type="NCBI Taxonomy" id="412755"/>
    <lineage>
        <taxon>unclassified sequences</taxon>
        <taxon>metagenomes</taxon>
        <taxon>ecological metagenomes</taxon>
    </lineage>
</organism>
<protein>
    <submittedName>
        <fullName evidence="2">Uncharacterized protein</fullName>
    </submittedName>
</protein>
<dbReference type="AlphaFoldDB" id="X1EPY6"/>
<keyword evidence="1" id="KW-0472">Membrane</keyword>
<evidence type="ECO:0000313" key="2">
    <source>
        <dbReference type="EMBL" id="GAH22395.1"/>
    </source>
</evidence>
<keyword evidence="1" id="KW-0812">Transmembrane</keyword>
<proteinExistence type="predicted"/>
<accession>X1EPY6</accession>
<gene>
    <name evidence="2" type="ORF">S01H4_65057</name>
</gene>
<feature type="transmembrane region" description="Helical" evidence="1">
    <location>
        <begin position="38"/>
        <end position="59"/>
    </location>
</feature>
<name>X1EPY6_9ZZZZ</name>
<keyword evidence="1" id="KW-1133">Transmembrane helix</keyword>
<evidence type="ECO:0000256" key="1">
    <source>
        <dbReference type="SAM" id="Phobius"/>
    </source>
</evidence>
<dbReference type="EMBL" id="BART01039669">
    <property type="protein sequence ID" value="GAH22395.1"/>
    <property type="molecule type" value="Genomic_DNA"/>
</dbReference>
<comment type="caution">
    <text evidence="2">The sequence shown here is derived from an EMBL/GenBank/DDBJ whole genome shotgun (WGS) entry which is preliminary data.</text>
</comment>